<dbReference type="InterPro" id="IPR029069">
    <property type="entry name" value="HotDog_dom_sf"/>
</dbReference>
<dbReference type="EMBL" id="CP042467">
    <property type="protein sequence ID" value="QED27552.1"/>
    <property type="molecule type" value="Genomic_DNA"/>
</dbReference>
<dbReference type="CDD" id="cd00586">
    <property type="entry name" value="4HBT"/>
    <property type="match status" value="1"/>
</dbReference>
<dbReference type="InterPro" id="IPR050563">
    <property type="entry name" value="4-hydroxybenzoyl-CoA_TE"/>
</dbReference>
<evidence type="ECO:0000313" key="4">
    <source>
        <dbReference type="Proteomes" id="UP000321595"/>
    </source>
</evidence>
<keyword evidence="4" id="KW-1185">Reference proteome</keyword>
<dbReference type="Pfam" id="PF13279">
    <property type="entry name" value="4HBT_2"/>
    <property type="match status" value="1"/>
</dbReference>
<gene>
    <name evidence="3" type="ORF">FRD01_09920</name>
</gene>
<organism evidence="3 4">
    <name type="scientific">Microvenator marinus</name>
    <dbReference type="NCBI Taxonomy" id="2600177"/>
    <lineage>
        <taxon>Bacteria</taxon>
        <taxon>Deltaproteobacteria</taxon>
        <taxon>Bradymonadales</taxon>
        <taxon>Microvenatoraceae</taxon>
        <taxon>Microvenator</taxon>
    </lineage>
</organism>
<dbReference type="AlphaFoldDB" id="A0A5B8XNT8"/>
<sequence>MKTFVHEQVVRFEEGDPGGIAFFANAYLYAHRAYEAFIRDLGFPEFFTGKDVLVPFVHTECDHLSPMRPGDVLTVEVVVEKLGSTSMTLAYTVKVGERVSARVRMVSVFVDGTTFEKIEIPSVYRQALQG</sequence>
<comment type="similarity">
    <text evidence="1">Belongs to the 4-hydroxybenzoyl-CoA thioesterase family.</text>
</comment>
<dbReference type="SUPFAM" id="SSF54637">
    <property type="entry name" value="Thioesterase/thiol ester dehydrase-isomerase"/>
    <property type="match status" value="1"/>
</dbReference>
<protein>
    <submittedName>
        <fullName evidence="3">Acyl-CoA thioesterase</fullName>
    </submittedName>
</protein>
<name>A0A5B8XNT8_9DELT</name>
<evidence type="ECO:0000256" key="2">
    <source>
        <dbReference type="ARBA" id="ARBA00022801"/>
    </source>
</evidence>
<dbReference type="Proteomes" id="UP000321595">
    <property type="component" value="Chromosome"/>
</dbReference>
<dbReference type="GO" id="GO:0047617">
    <property type="term" value="F:fatty acyl-CoA hydrolase activity"/>
    <property type="evidence" value="ECO:0007669"/>
    <property type="project" value="TreeGrafter"/>
</dbReference>
<evidence type="ECO:0000313" key="3">
    <source>
        <dbReference type="EMBL" id="QED27552.1"/>
    </source>
</evidence>
<keyword evidence="2" id="KW-0378">Hydrolase</keyword>
<dbReference type="KEGG" id="bbae:FRD01_09920"/>
<dbReference type="OrthoDB" id="9800856at2"/>
<accession>A0A5B8XNT8</accession>
<reference evidence="3 4" key="1">
    <citation type="submission" date="2019-08" db="EMBL/GenBank/DDBJ databases">
        <authorList>
            <person name="Liang Q."/>
        </authorList>
    </citation>
    <scope>NUCLEOTIDE SEQUENCE [LARGE SCALE GENOMIC DNA]</scope>
    <source>
        <strain evidence="3 4">V1718</strain>
    </source>
</reference>
<proteinExistence type="inferred from homology"/>
<evidence type="ECO:0000256" key="1">
    <source>
        <dbReference type="ARBA" id="ARBA00005953"/>
    </source>
</evidence>
<dbReference type="PANTHER" id="PTHR31793">
    <property type="entry name" value="4-HYDROXYBENZOYL-COA THIOESTERASE FAMILY MEMBER"/>
    <property type="match status" value="1"/>
</dbReference>
<dbReference type="RefSeq" id="WP_146959237.1">
    <property type="nucleotide sequence ID" value="NZ_CP042467.1"/>
</dbReference>
<dbReference type="PANTHER" id="PTHR31793:SF27">
    <property type="entry name" value="NOVEL THIOESTERASE SUPERFAMILY DOMAIN AND SAPOSIN A-TYPE DOMAIN CONTAINING PROTEIN (0610012H03RIK)"/>
    <property type="match status" value="1"/>
</dbReference>
<dbReference type="Gene3D" id="3.10.129.10">
    <property type="entry name" value="Hotdog Thioesterase"/>
    <property type="match status" value="1"/>
</dbReference>